<dbReference type="Gramene" id="OIT06685">
    <property type="protein sequence ID" value="OIT06685"/>
    <property type="gene ID" value="A4A49_54693"/>
</dbReference>
<evidence type="ECO:0000313" key="2">
    <source>
        <dbReference type="Proteomes" id="UP000187609"/>
    </source>
</evidence>
<sequence length="123" mass="13855">MIPTPNINEAYAMIVQDENQRAKATSISNLEIGSHAIVYNTSHGANTMASDAGYGANVVSYNIGQAYNRGYKQKNRLYYDYYKLKGHTRMYVTSWLASLQTSSQRRKLWKECDCSIPCADGQI</sequence>
<gene>
    <name evidence="1" type="ORF">A4A49_54693</name>
</gene>
<dbReference type="Proteomes" id="UP000187609">
    <property type="component" value="Unassembled WGS sequence"/>
</dbReference>
<comment type="caution">
    <text evidence="1">The sequence shown here is derived from an EMBL/GenBank/DDBJ whole genome shotgun (WGS) entry which is preliminary data.</text>
</comment>
<dbReference type="EMBL" id="MJEQ01037184">
    <property type="protein sequence ID" value="OIT06685.1"/>
    <property type="molecule type" value="Genomic_DNA"/>
</dbReference>
<organism evidence="1 2">
    <name type="scientific">Nicotiana attenuata</name>
    <name type="common">Coyote tobacco</name>
    <dbReference type="NCBI Taxonomy" id="49451"/>
    <lineage>
        <taxon>Eukaryota</taxon>
        <taxon>Viridiplantae</taxon>
        <taxon>Streptophyta</taxon>
        <taxon>Embryophyta</taxon>
        <taxon>Tracheophyta</taxon>
        <taxon>Spermatophyta</taxon>
        <taxon>Magnoliopsida</taxon>
        <taxon>eudicotyledons</taxon>
        <taxon>Gunneridae</taxon>
        <taxon>Pentapetalae</taxon>
        <taxon>asterids</taxon>
        <taxon>lamiids</taxon>
        <taxon>Solanales</taxon>
        <taxon>Solanaceae</taxon>
        <taxon>Nicotianoideae</taxon>
        <taxon>Nicotianeae</taxon>
        <taxon>Nicotiana</taxon>
    </lineage>
</organism>
<accession>A0A1J6INC8</accession>
<evidence type="ECO:0000313" key="1">
    <source>
        <dbReference type="EMBL" id="OIT06685.1"/>
    </source>
</evidence>
<protein>
    <submittedName>
        <fullName evidence="1">Uncharacterized protein</fullName>
    </submittedName>
</protein>
<name>A0A1J6INC8_NICAT</name>
<proteinExistence type="predicted"/>
<keyword evidence="2" id="KW-1185">Reference proteome</keyword>
<dbReference type="AlphaFoldDB" id="A0A1J6INC8"/>
<reference evidence="1" key="1">
    <citation type="submission" date="2016-11" db="EMBL/GenBank/DDBJ databases">
        <title>The genome of Nicotiana attenuata.</title>
        <authorList>
            <person name="Xu S."/>
            <person name="Brockmoeller T."/>
            <person name="Gaquerel E."/>
            <person name="Navarro A."/>
            <person name="Kuhl H."/>
            <person name="Gase K."/>
            <person name="Ling Z."/>
            <person name="Zhou W."/>
            <person name="Kreitzer C."/>
            <person name="Stanke M."/>
            <person name="Tang H."/>
            <person name="Lyons E."/>
            <person name="Pandey P."/>
            <person name="Pandey S.P."/>
            <person name="Timmermann B."/>
            <person name="Baldwin I.T."/>
        </authorList>
    </citation>
    <scope>NUCLEOTIDE SEQUENCE [LARGE SCALE GENOMIC DNA]</scope>
    <source>
        <strain evidence="1">UT</strain>
    </source>
</reference>